<gene>
    <name evidence="3" type="primary">CIN1</name>
</gene>
<dbReference type="PDB" id="2LHT">
    <property type="method" value="NMR"/>
    <property type="chains" value="A=26-147"/>
</dbReference>
<feature type="disulfide bond" evidence="4">
    <location>
        <begin position="64"/>
        <end position="77"/>
    </location>
</feature>
<dbReference type="Pfam" id="PF20738">
    <property type="entry name" value="Cin1_N"/>
    <property type="match status" value="8"/>
</dbReference>
<proteinExistence type="evidence at protein level"/>
<dbReference type="EMBL" id="EU189192">
    <property type="protein sequence ID" value="ABW70130.2"/>
    <property type="molecule type" value="Genomic_DNA"/>
</dbReference>
<dbReference type="InterPro" id="IPR048707">
    <property type="entry name" value="Cin1_rpt_sf"/>
</dbReference>
<protein>
    <submittedName>
        <fullName evidence="3">Cellophane-induced protein 1</fullName>
    </submittedName>
</protein>
<dbReference type="AlphaFoldDB" id="A8W3P3"/>
<organism evidence="3">
    <name type="scientific">Venturia inaequalis</name>
    <name type="common">Apple scab fungus</name>
    <dbReference type="NCBI Taxonomy" id="5025"/>
    <lineage>
        <taxon>Eukaryota</taxon>
        <taxon>Fungi</taxon>
        <taxon>Dikarya</taxon>
        <taxon>Ascomycota</taxon>
        <taxon>Pezizomycotina</taxon>
        <taxon>Dothideomycetes</taxon>
        <taxon>Pleosporomycetidae</taxon>
        <taxon>Venturiales</taxon>
        <taxon>Venturiaceae</taxon>
        <taxon>Venturia</taxon>
    </lineage>
</organism>
<evidence type="ECO:0000313" key="3">
    <source>
        <dbReference type="EMBL" id="ABW70130.2"/>
    </source>
</evidence>
<name>A8W3P3_VENIN</name>
<dbReference type="Gene3D" id="6.10.80.20">
    <property type="match status" value="7"/>
</dbReference>
<dbReference type="PDBsum" id="2LHT"/>
<sequence precursor="true">MQYSSLLATIVALSATTTSALPAAAADVFDPPTQYGYDGKPLDASFCRTAGSREKDCRKDVQACDKKYDDQGRETACAKGIREKYKPAVVYGYDGKPLDLGFCTLAGIREVDCRKDAQTCDKKYESDKCLNAIKEKYKPVVDPNPPAYGYDGKPLDASFCRSFGAKENECRKDVLACDKKFDNEGRESACSKAIREKYKPFYVAPPPVYGYDGKPLDASFCRSFGAKENECRKDILACDKKFDNEGRESACSKAIREKYKPFYVAPPPVYGYDGKPLDASFCRSFGAKENECRKDILACDKKFDNEGRESACSKAIREKYKPFYVAPPVYGYDGKPLDASFCKGAGSKENECKKDILACDKKYDNEGRETACAKAIREKYKTSTTTPVNYGYDGKPLDASFCKKFPSREAECRKDVENCDRKFDDQGRETKCSKDIKEKYKEEKKADEKKEKDGKRQPTNADFCKRAGTSVLEAECRKAVKECDKKYQNIGHEKECSRDLEDKYTKGSSSYGSGSGSYGPGGY</sequence>
<accession>A8W3P3</accession>
<feature type="region of interest" description="Disordered" evidence="1">
    <location>
        <begin position="494"/>
        <end position="523"/>
    </location>
</feature>
<feature type="compositionally biased region" description="Basic and acidic residues" evidence="1">
    <location>
        <begin position="494"/>
        <end position="505"/>
    </location>
</feature>
<reference evidence="3" key="1">
    <citation type="journal article" date="2008" name="Fungal Genet. Biol.">
        <title>Two novel Venturia inaequalis genes induced upon morphogenetic differentiation during infection and in vitro growth on cellophane.</title>
        <authorList>
            <person name="Kucheryava N."/>
            <person name="Bowen J.K."/>
            <person name="Sutherland P.W."/>
            <person name="Conolly J.J."/>
            <person name="Mesarich C.H."/>
            <person name="Rikkerink E.H."/>
            <person name="Kemen E."/>
            <person name="Plummer K.M."/>
            <person name="Hahn M."/>
            <person name="Templeton M.D."/>
        </authorList>
    </citation>
    <scope>NUCLEOTIDE SEQUENCE</scope>
    <source>
        <strain evidence="3">MNH 135</strain>
    </source>
</reference>
<feature type="disulfide bond" evidence="4">
    <location>
        <begin position="120"/>
        <end position="129"/>
    </location>
</feature>
<evidence type="ECO:0000256" key="2">
    <source>
        <dbReference type="SAM" id="SignalP"/>
    </source>
</evidence>
<feature type="disulfide bond" evidence="4">
    <location>
        <begin position="47"/>
        <end position="57"/>
    </location>
</feature>
<dbReference type="CDD" id="cd12221">
    <property type="entry name" value="Cin1"/>
    <property type="match status" value="4"/>
</dbReference>
<dbReference type="EvolutionaryTrace" id="A8W3P3"/>
<dbReference type="InterPro" id="IPR033792">
    <property type="entry name" value="Cin1"/>
</dbReference>
<feature type="disulfide bond" evidence="4">
    <location>
        <begin position="103"/>
        <end position="113"/>
    </location>
</feature>
<feature type="region of interest" description="Disordered" evidence="1">
    <location>
        <begin position="441"/>
        <end position="462"/>
    </location>
</feature>
<keyword evidence="2" id="KW-0732">Signal</keyword>
<evidence type="ECO:0007829" key="4">
    <source>
        <dbReference type="PDB" id="2LHT"/>
    </source>
</evidence>
<dbReference type="SMR" id="A8W3P3"/>
<feature type="chain" id="PRO_5002730748" evidence="2">
    <location>
        <begin position="21"/>
        <end position="523"/>
    </location>
</feature>
<keyword evidence="4" id="KW-0002">3D-structure</keyword>
<reference evidence="4" key="2">
    <citation type="journal article" date="2012" name="Biochim. Biophys. Acta">
        <title>Structure, dynamics and domain organization of the repeat protein Cin1 from the apple scab fungus.</title>
        <authorList>
            <person name="Mesarich C.H."/>
            <person name="Schmitz M."/>
            <person name="Tremouilhac P."/>
            <person name="McGillivray D.J."/>
            <person name="Templeton M.D."/>
            <person name="Dingley A.J."/>
        </authorList>
    </citation>
    <scope>STRUCTURE BY NMR OF 26-147</scope>
    <scope>DISULFIDE BONDS</scope>
</reference>
<feature type="compositionally biased region" description="Basic and acidic residues" evidence="1">
    <location>
        <begin position="441"/>
        <end position="456"/>
    </location>
</feature>
<feature type="signal peptide" evidence="2">
    <location>
        <begin position="1"/>
        <end position="20"/>
    </location>
</feature>
<dbReference type="InterPro" id="IPR048706">
    <property type="entry name" value="Cin1_rpt"/>
</dbReference>
<evidence type="ECO:0000256" key="1">
    <source>
        <dbReference type="SAM" id="MobiDB-lite"/>
    </source>
</evidence>
<feature type="compositionally biased region" description="Gly residues" evidence="1">
    <location>
        <begin position="513"/>
        <end position="523"/>
    </location>
</feature>